<dbReference type="PANTHER" id="PTHR30461">
    <property type="entry name" value="DNA-INVERTASE FROM LAMBDOID PROPHAGE"/>
    <property type="match status" value="1"/>
</dbReference>
<comment type="caution">
    <text evidence="3">The sequence shown here is derived from an EMBL/GenBank/DDBJ whole genome shotgun (WGS) entry which is preliminary data.</text>
</comment>
<dbReference type="Gene3D" id="3.40.50.1390">
    <property type="entry name" value="Resolvase, N-terminal catalytic domain"/>
    <property type="match status" value="1"/>
</dbReference>
<accession>A0ABT2PXE1</accession>
<name>A0ABT2PXE1_9MOLU</name>
<feature type="domain" description="Resolvase/invertase-type recombinase catalytic" evidence="1">
    <location>
        <begin position="26"/>
        <end position="174"/>
    </location>
</feature>
<dbReference type="PROSITE" id="PS51737">
    <property type="entry name" value="RECOMBINASE_DNA_BIND"/>
    <property type="match status" value="1"/>
</dbReference>
<evidence type="ECO:0000313" key="4">
    <source>
        <dbReference type="Proteomes" id="UP001209076"/>
    </source>
</evidence>
<proteinExistence type="predicted"/>
<sequence>MDKFIEVIKPIQTQKSSEIGVIKRKRVAAYARVSTDYEDQLNSYKAQCDEYTQIITSNPNYTFAGLFADQGLSGTQAKKRPEFMKMIACAKNGEIDLILTKSISRFGRNTVDVITYIRELREINVEIFFEKENISSLDPKIDFMLTILSSIAQEESRAISTNVKWSYDKKFKNGIVDPRRFYGYEVIDGKQVINEDEAVVVKQIFTLALKRYNINDIVKTLNVAGIKTLNGTTWKYGSIRSILQNEKYCGDALLRKTVCIDYLTRRTVKNNNIADKYYVSNNHEAIIDKETFDSVQLLLKDKSDTVRNLNKTTKYPLTGILYCPKCGRTLKRQQVNRGANMTVVLNCNHSYGNDHICKSGSPKYDLVVNAAVDSIQEIYANDRVLSSLFEVFDNNVALNELRNQLSTLKDSNKHLHSLHHEYPDNNDIVKQILYNDSQIETLQQELSSNLSTSVRLDYIKSLVKEEQMKLDTVNFKDIFSLVLADEHKIIFIISPTKSLTSLVEDIPSVIEIESILSKMYISKDEQSGIFYEVKIYE</sequence>
<dbReference type="InterPro" id="IPR038109">
    <property type="entry name" value="DNA_bind_recomb_sf"/>
</dbReference>
<dbReference type="Pfam" id="PF00239">
    <property type="entry name" value="Resolvase"/>
    <property type="match status" value="1"/>
</dbReference>
<feature type="domain" description="Recombinase" evidence="2">
    <location>
        <begin position="181"/>
        <end position="305"/>
    </location>
</feature>
<dbReference type="PANTHER" id="PTHR30461:SF23">
    <property type="entry name" value="DNA RECOMBINASE-RELATED"/>
    <property type="match status" value="1"/>
</dbReference>
<gene>
    <name evidence="3" type="ORF">N7603_08125</name>
</gene>
<dbReference type="Proteomes" id="UP001209076">
    <property type="component" value="Unassembled WGS sequence"/>
</dbReference>
<evidence type="ECO:0000313" key="3">
    <source>
        <dbReference type="EMBL" id="MCU0105624.1"/>
    </source>
</evidence>
<dbReference type="Pfam" id="PF07508">
    <property type="entry name" value="Recombinase"/>
    <property type="match status" value="1"/>
</dbReference>
<dbReference type="InterPro" id="IPR025827">
    <property type="entry name" value="Zn_ribbon_recom_dom"/>
</dbReference>
<dbReference type="EMBL" id="JAOEGN010000019">
    <property type="protein sequence ID" value="MCU0105624.1"/>
    <property type="molecule type" value="Genomic_DNA"/>
</dbReference>
<dbReference type="SUPFAM" id="SSF53041">
    <property type="entry name" value="Resolvase-like"/>
    <property type="match status" value="1"/>
</dbReference>
<reference evidence="4" key="1">
    <citation type="submission" date="2023-07" db="EMBL/GenBank/DDBJ databases">
        <title>Novel Mycoplasma species identified in domestic and wild animals.</title>
        <authorList>
            <person name="Volokhov D.V."/>
            <person name="Furtak V.A."/>
            <person name="Zagorodnyaya T.A."/>
        </authorList>
    </citation>
    <scope>NUCLEOTIDE SEQUENCE [LARGE SCALE GENOMIC DNA]</scope>
    <source>
        <strain evidence="4">92-19</strain>
    </source>
</reference>
<dbReference type="InterPro" id="IPR036162">
    <property type="entry name" value="Resolvase-like_N_sf"/>
</dbReference>
<dbReference type="InterPro" id="IPR050639">
    <property type="entry name" value="SSR_resolvase"/>
</dbReference>
<dbReference type="CDD" id="cd00338">
    <property type="entry name" value="Ser_Recombinase"/>
    <property type="match status" value="1"/>
</dbReference>
<dbReference type="InterPro" id="IPR006119">
    <property type="entry name" value="Resolv_N"/>
</dbReference>
<dbReference type="InterPro" id="IPR011109">
    <property type="entry name" value="DNA_bind_recombinase_dom"/>
</dbReference>
<keyword evidence="4" id="KW-1185">Reference proteome</keyword>
<dbReference type="Pfam" id="PF13408">
    <property type="entry name" value="Zn_ribbon_recom"/>
    <property type="match status" value="1"/>
</dbReference>
<evidence type="ECO:0000259" key="2">
    <source>
        <dbReference type="PROSITE" id="PS51737"/>
    </source>
</evidence>
<organism evidence="3 4">
    <name type="scientific">Paracholeplasma vituli</name>
    <dbReference type="NCBI Taxonomy" id="69473"/>
    <lineage>
        <taxon>Bacteria</taxon>
        <taxon>Bacillati</taxon>
        <taxon>Mycoplasmatota</taxon>
        <taxon>Mollicutes</taxon>
        <taxon>Acholeplasmatales</taxon>
        <taxon>Acholeplasmataceae</taxon>
        <taxon>Paracholeplasma</taxon>
    </lineage>
</organism>
<evidence type="ECO:0000259" key="1">
    <source>
        <dbReference type="PROSITE" id="PS51736"/>
    </source>
</evidence>
<dbReference type="PROSITE" id="PS51736">
    <property type="entry name" value="RECOMBINASES_3"/>
    <property type="match status" value="1"/>
</dbReference>
<dbReference type="SMART" id="SM00857">
    <property type="entry name" value="Resolvase"/>
    <property type="match status" value="1"/>
</dbReference>
<dbReference type="Gene3D" id="3.90.1750.20">
    <property type="entry name" value="Putative Large Serine Recombinase, Chain B, Domain 2"/>
    <property type="match status" value="1"/>
</dbReference>
<protein>
    <submittedName>
        <fullName evidence="3">Recombinase family protein</fullName>
    </submittedName>
</protein>
<dbReference type="RefSeq" id="WP_262096943.1">
    <property type="nucleotide sequence ID" value="NZ_JAOEGN010000019.1"/>
</dbReference>